<reference evidence="1 2" key="1">
    <citation type="submission" date="2018-11" db="EMBL/GenBank/DDBJ databases">
        <authorList>
            <person name="Criscuolo A."/>
        </authorList>
    </citation>
    <scope>NUCLEOTIDE SEQUENCE [LARGE SCALE GENOMIC DNA]</scope>
    <source>
        <strain evidence="1">ACIP111625</strain>
    </source>
</reference>
<gene>
    <name evidence="1" type="ORF">XINFAN_03982</name>
</gene>
<evidence type="ECO:0000313" key="2">
    <source>
        <dbReference type="Proteomes" id="UP000277498"/>
    </source>
</evidence>
<name>A0A3P5XG09_9RHOB</name>
<dbReference type="Proteomes" id="UP000277498">
    <property type="component" value="Unassembled WGS sequence"/>
</dbReference>
<evidence type="ECO:0000313" key="1">
    <source>
        <dbReference type="EMBL" id="VDC33708.1"/>
    </source>
</evidence>
<sequence>MIQVSLRGLNHAKVLKSMGPEPSQNASQRMDFIYMQSQKYNPGGSISAKVKALSP</sequence>
<accession>A0A3P5XG09</accession>
<dbReference type="EMBL" id="UXAW01000122">
    <property type="protein sequence ID" value="VDC33708.1"/>
    <property type="molecule type" value="Genomic_DNA"/>
</dbReference>
<protein>
    <submittedName>
        <fullName evidence="1">Uncharacterized protein</fullName>
    </submittedName>
</protein>
<proteinExistence type="predicted"/>
<dbReference type="AlphaFoldDB" id="A0A3P5XG09"/>
<organism evidence="1 2">
    <name type="scientific">Pseudogemmobacter humi</name>
    <dbReference type="NCBI Taxonomy" id="2483812"/>
    <lineage>
        <taxon>Bacteria</taxon>
        <taxon>Pseudomonadati</taxon>
        <taxon>Pseudomonadota</taxon>
        <taxon>Alphaproteobacteria</taxon>
        <taxon>Rhodobacterales</taxon>
        <taxon>Paracoccaceae</taxon>
        <taxon>Pseudogemmobacter</taxon>
    </lineage>
</organism>
<keyword evidence="2" id="KW-1185">Reference proteome</keyword>